<dbReference type="Gramene" id="OMO79272">
    <property type="protein sequence ID" value="OMO79272"/>
    <property type="gene ID" value="CCACVL1_13799"/>
</dbReference>
<sequence length="56" mass="6503">MADFKEIDSEPTLRRSRREGKKTPLWGLWKDEDQTPMDRGGTTLWLAPPPTLLHKV</sequence>
<feature type="compositionally biased region" description="Basic and acidic residues" evidence="1">
    <location>
        <begin position="1"/>
        <end position="13"/>
    </location>
</feature>
<organism evidence="2 3">
    <name type="scientific">Corchorus capsularis</name>
    <name type="common">Jute</name>
    <dbReference type="NCBI Taxonomy" id="210143"/>
    <lineage>
        <taxon>Eukaryota</taxon>
        <taxon>Viridiplantae</taxon>
        <taxon>Streptophyta</taxon>
        <taxon>Embryophyta</taxon>
        <taxon>Tracheophyta</taxon>
        <taxon>Spermatophyta</taxon>
        <taxon>Magnoliopsida</taxon>
        <taxon>eudicotyledons</taxon>
        <taxon>Gunneridae</taxon>
        <taxon>Pentapetalae</taxon>
        <taxon>rosids</taxon>
        <taxon>malvids</taxon>
        <taxon>Malvales</taxon>
        <taxon>Malvaceae</taxon>
        <taxon>Grewioideae</taxon>
        <taxon>Apeibeae</taxon>
        <taxon>Corchorus</taxon>
    </lineage>
</organism>
<evidence type="ECO:0000313" key="2">
    <source>
        <dbReference type="EMBL" id="OMO79272.1"/>
    </source>
</evidence>
<name>A0A1R3I9K2_COCAP</name>
<gene>
    <name evidence="2" type="ORF">CCACVL1_13799</name>
</gene>
<keyword evidence="3" id="KW-1185">Reference proteome</keyword>
<accession>A0A1R3I9K2</accession>
<dbReference type="AlphaFoldDB" id="A0A1R3I9K2"/>
<dbReference type="EMBL" id="AWWV01010434">
    <property type="protein sequence ID" value="OMO79272.1"/>
    <property type="molecule type" value="Genomic_DNA"/>
</dbReference>
<feature type="compositionally biased region" description="Pro residues" evidence="1">
    <location>
        <begin position="47"/>
        <end position="56"/>
    </location>
</feature>
<protein>
    <submittedName>
        <fullName evidence="2">Uncharacterized protein</fullName>
    </submittedName>
</protein>
<comment type="caution">
    <text evidence="2">The sequence shown here is derived from an EMBL/GenBank/DDBJ whole genome shotgun (WGS) entry which is preliminary data.</text>
</comment>
<evidence type="ECO:0000313" key="3">
    <source>
        <dbReference type="Proteomes" id="UP000188268"/>
    </source>
</evidence>
<reference evidence="2 3" key="1">
    <citation type="submission" date="2013-09" db="EMBL/GenBank/DDBJ databases">
        <title>Corchorus capsularis genome sequencing.</title>
        <authorList>
            <person name="Alam M."/>
            <person name="Haque M.S."/>
            <person name="Islam M.S."/>
            <person name="Emdad E.M."/>
            <person name="Islam M.M."/>
            <person name="Ahmed B."/>
            <person name="Halim A."/>
            <person name="Hossen Q.M.M."/>
            <person name="Hossain M.Z."/>
            <person name="Ahmed R."/>
            <person name="Khan M.M."/>
            <person name="Islam R."/>
            <person name="Rashid M.M."/>
            <person name="Khan S.A."/>
            <person name="Rahman M.S."/>
            <person name="Alam M."/>
        </authorList>
    </citation>
    <scope>NUCLEOTIDE SEQUENCE [LARGE SCALE GENOMIC DNA]</scope>
    <source>
        <strain evidence="3">cv. CVL-1</strain>
        <tissue evidence="2">Whole seedling</tissue>
    </source>
</reference>
<evidence type="ECO:0000256" key="1">
    <source>
        <dbReference type="SAM" id="MobiDB-lite"/>
    </source>
</evidence>
<proteinExistence type="predicted"/>
<dbReference type="Proteomes" id="UP000188268">
    <property type="component" value="Unassembled WGS sequence"/>
</dbReference>
<feature type="region of interest" description="Disordered" evidence="1">
    <location>
        <begin position="1"/>
        <end position="56"/>
    </location>
</feature>